<sequence>MTNTAIAELTMTQLPAAAYPLPVAPHTAARARGATPAMNPGEPALCGDGTVVLASGARCRIRVIEAAGREPAVAGHGRSVVVRPDDGLGLSRGALPAGIATVPGPGPETGDRVCGFSGQPLTTGARVLVRHGRGNIRGIVREPAERFDPATARWGSRAARPVSDDIPRVSGRTLDALPADPYDEVRAPGAVPLMDEHSGEIVGAGLSAGIAAEQTSGVGAP</sequence>
<evidence type="ECO:0000313" key="4">
    <source>
        <dbReference type="Proteomes" id="UP001212326"/>
    </source>
</evidence>
<organism evidence="3 4">
    <name type="scientific">Streptomyces camelliae</name>
    <dbReference type="NCBI Taxonomy" id="3004093"/>
    <lineage>
        <taxon>Bacteria</taxon>
        <taxon>Bacillati</taxon>
        <taxon>Actinomycetota</taxon>
        <taxon>Actinomycetes</taxon>
        <taxon>Kitasatosporales</taxon>
        <taxon>Streptomycetaceae</taxon>
        <taxon>Streptomyces</taxon>
    </lineage>
</organism>
<gene>
    <name evidence="3" type="ORF">O1G22_20960</name>
</gene>
<evidence type="ECO:0000313" key="3">
    <source>
        <dbReference type="EMBL" id="WBO65127.1"/>
    </source>
</evidence>
<dbReference type="EMBL" id="CP115300">
    <property type="protein sequence ID" value="WBO65127.1"/>
    <property type="molecule type" value="Genomic_DNA"/>
</dbReference>
<keyword evidence="4" id="KW-1185">Reference proteome</keyword>
<accession>A0ABY7P5Z2</accession>
<keyword evidence="2" id="KW-0342">GTP-binding</keyword>
<evidence type="ECO:0000256" key="1">
    <source>
        <dbReference type="ARBA" id="ARBA00022741"/>
    </source>
</evidence>
<keyword evidence="1" id="KW-0547">Nucleotide-binding</keyword>
<dbReference type="SUPFAM" id="SSF50465">
    <property type="entry name" value="EF-Tu/eEF-1alpha/eIF2-gamma C-terminal domain"/>
    <property type="match status" value="1"/>
</dbReference>
<name>A0ABY7P5Z2_9ACTN</name>
<protein>
    <submittedName>
        <fullName evidence="3">Uncharacterized protein</fullName>
    </submittedName>
</protein>
<proteinExistence type="predicted"/>
<reference evidence="3 4" key="1">
    <citation type="submission" date="2022-12" db="EMBL/GenBank/DDBJ databases">
        <authorList>
            <person name="Mo P."/>
        </authorList>
    </citation>
    <scope>NUCLEOTIDE SEQUENCE [LARGE SCALE GENOMIC DNA]</scope>
    <source>
        <strain evidence="3 4">HUAS 2-6</strain>
    </source>
</reference>
<dbReference type="InterPro" id="IPR009001">
    <property type="entry name" value="Transl_elong_EF1A/Init_IF2_C"/>
</dbReference>
<dbReference type="Gene3D" id="2.40.30.10">
    <property type="entry name" value="Translation factors"/>
    <property type="match status" value="1"/>
</dbReference>
<dbReference type="Proteomes" id="UP001212326">
    <property type="component" value="Chromosome"/>
</dbReference>
<evidence type="ECO:0000256" key="2">
    <source>
        <dbReference type="ARBA" id="ARBA00023134"/>
    </source>
</evidence>
<dbReference type="RefSeq" id="WP_270082749.1">
    <property type="nucleotide sequence ID" value="NZ_CP115300.1"/>
</dbReference>